<dbReference type="Gene3D" id="3.30.110.170">
    <property type="entry name" value="Protein of unknown function (DUF541), domain 1"/>
    <property type="match status" value="1"/>
</dbReference>
<name>A0A396RL34_9SPHN</name>
<dbReference type="Pfam" id="PF04402">
    <property type="entry name" value="SIMPL"/>
    <property type="match status" value="1"/>
</dbReference>
<dbReference type="OrthoDB" id="9813144at2"/>
<dbReference type="Gene3D" id="3.30.70.2970">
    <property type="entry name" value="Protein of unknown function (DUF541), domain 2"/>
    <property type="match status" value="1"/>
</dbReference>
<evidence type="ECO:0000313" key="2">
    <source>
        <dbReference type="EMBL" id="RHW16829.1"/>
    </source>
</evidence>
<reference evidence="2 3" key="1">
    <citation type="submission" date="2018-08" db="EMBL/GenBank/DDBJ databases">
        <title>The multiple taxonomic identification of Sphingomonas gilva.</title>
        <authorList>
            <person name="Zhu D."/>
            <person name="Zheng S."/>
        </authorList>
    </citation>
    <scope>NUCLEOTIDE SEQUENCE [LARGE SCALE GENOMIC DNA]</scope>
    <source>
        <strain evidence="2 3">ZDH117</strain>
    </source>
</reference>
<dbReference type="EMBL" id="QWLV01000007">
    <property type="protein sequence ID" value="RHW16829.1"/>
    <property type="molecule type" value="Genomic_DNA"/>
</dbReference>
<dbReference type="GO" id="GO:0006974">
    <property type="term" value="P:DNA damage response"/>
    <property type="evidence" value="ECO:0007669"/>
    <property type="project" value="TreeGrafter"/>
</dbReference>
<accession>A0A396RL34</accession>
<comment type="caution">
    <text evidence="2">The sequence shown here is derived from an EMBL/GenBank/DDBJ whole genome shotgun (WGS) entry which is preliminary data.</text>
</comment>
<dbReference type="PANTHER" id="PTHR34387">
    <property type="entry name" value="SLR1258 PROTEIN"/>
    <property type="match status" value="1"/>
</dbReference>
<dbReference type="InterPro" id="IPR052022">
    <property type="entry name" value="26kDa_periplasmic_antigen"/>
</dbReference>
<feature type="signal peptide" evidence="1">
    <location>
        <begin position="1"/>
        <end position="22"/>
    </location>
</feature>
<keyword evidence="1" id="KW-0732">Signal</keyword>
<dbReference type="PANTHER" id="PTHR34387:SF1">
    <property type="entry name" value="PERIPLASMIC IMMUNOGENIC PROTEIN"/>
    <property type="match status" value="1"/>
</dbReference>
<evidence type="ECO:0000313" key="3">
    <source>
        <dbReference type="Proteomes" id="UP000266693"/>
    </source>
</evidence>
<evidence type="ECO:0000256" key="1">
    <source>
        <dbReference type="SAM" id="SignalP"/>
    </source>
</evidence>
<protein>
    <submittedName>
        <fullName evidence="2">SIMPL domain-containing protein</fullName>
    </submittedName>
</protein>
<proteinExistence type="predicted"/>
<dbReference type="RefSeq" id="WP_118864803.1">
    <property type="nucleotide sequence ID" value="NZ_QWLV01000007.1"/>
</dbReference>
<dbReference type="InterPro" id="IPR007497">
    <property type="entry name" value="SIMPL/DUF541"/>
</dbReference>
<keyword evidence="3" id="KW-1185">Reference proteome</keyword>
<gene>
    <name evidence="2" type="ORF">D1610_13990</name>
</gene>
<sequence length="241" mass="25263">MKFRSKLIIAAMLATASAPLAAQAVAPMPVAVIEGTRLDVAARGEVRRVPDLATISAGVVTQAPTAAQALADNAKAMDRVLAALKAAGVAERDVQTANIGLDPQYRYGENVPPVITGYQARNTVSVRFRDISKAGAILDALVKQGANQINGPTLSLANPDEALDEARVDAIAKARARAEIYAKTLGMRVVRIVAVSEASDMPGPPVPVMYARAQAMDAAESKIVPGEQEIGVSLNVVFELR</sequence>
<feature type="chain" id="PRO_5017231490" evidence="1">
    <location>
        <begin position="23"/>
        <end position="241"/>
    </location>
</feature>
<dbReference type="Proteomes" id="UP000266693">
    <property type="component" value="Unassembled WGS sequence"/>
</dbReference>
<dbReference type="AlphaFoldDB" id="A0A396RL34"/>
<organism evidence="2 3">
    <name type="scientific">Sphingomonas gilva</name>
    <dbReference type="NCBI Taxonomy" id="2305907"/>
    <lineage>
        <taxon>Bacteria</taxon>
        <taxon>Pseudomonadati</taxon>
        <taxon>Pseudomonadota</taxon>
        <taxon>Alphaproteobacteria</taxon>
        <taxon>Sphingomonadales</taxon>
        <taxon>Sphingomonadaceae</taxon>
        <taxon>Sphingomonas</taxon>
    </lineage>
</organism>